<dbReference type="EMBL" id="JAQJAN010000002">
    <property type="protein sequence ID" value="KAJ5738483.1"/>
    <property type="molecule type" value="Genomic_DNA"/>
</dbReference>
<comment type="caution">
    <text evidence="2">The sequence shown here is derived from an EMBL/GenBank/DDBJ whole genome shotgun (WGS) entry which is preliminary data.</text>
</comment>
<dbReference type="GO" id="GO:0016787">
    <property type="term" value="F:hydrolase activity"/>
    <property type="evidence" value="ECO:0007669"/>
    <property type="project" value="InterPro"/>
</dbReference>
<name>A0AAD6N056_9EURO</name>
<dbReference type="Proteomes" id="UP001215712">
    <property type="component" value="Unassembled WGS sequence"/>
</dbReference>
<dbReference type="InterPro" id="IPR029058">
    <property type="entry name" value="AB_hydrolase_fold"/>
</dbReference>
<dbReference type="InterPro" id="IPR050466">
    <property type="entry name" value="Carboxylest/Gibb_receptor"/>
</dbReference>
<reference evidence="2" key="1">
    <citation type="journal article" date="2023" name="IMA Fungus">
        <title>Comparative genomic study of the Penicillium genus elucidates a diverse pangenome and 15 lateral gene transfer events.</title>
        <authorList>
            <person name="Petersen C."/>
            <person name="Sorensen T."/>
            <person name="Nielsen M.R."/>
            <person name="Sondergaard T.E."/>
            <person name="Sorensen J.L."/>
            <person name="Fitzpatrick D.A."/>
            <person name="Frisvad J.C."/>
            <person name="Nielsen K.L."/>
        </authorList>
    </citation>
    <scope>NUCLEOTIDE SEQUENCE</scope>
    <source>
        <strain evidence="2">IBT 17514</strain>
    </source>
</reference>
<dbReference type="InterPro" id="IPR013094">
    <property type="entry name" value="AB_hydrolase_3"/>
</dbReference>
<dbReference type="Pfam" id="PF07859">
    <property type="entry name" value="Abhydrolase_3"/>
    <property type="match status" value="1"/>
</dbReference>
<dbReference type="AlphaFoldDB" id="A0AAD6N056"/>
<feature type="domain" description="Alpha/beta hydrolase fold-3" evidence="1">
    <location>
        <begin position="46"/>
        <end position="166"/>
    </location>
</feature>
<keyword evidence="3" id="KW-1185">Reference proteome</keyword>
<evidence type="ECO:0000259" key="1">
    <source>
        <dbReference type="Pfam" id="PF07859"/>
    </source>
</evidence>
<dbReference type="SUPFAM" id="SSF53474">
    <property type="entry name" value="alpha/beta-Hydrolases"/>
    <property type="match status" value="1"/>
</dbReference>
<dbReference type="GO" id="GO:0072330">
    <property type="term" value="P:monocarboxylic acid biosynthetic process"/>
    <property type="evidence" value="ECO:0007669"/>
    <property type="project" value="UniProtKB-ARBA"/>
</dbReference>
<dbReference type="PANTHER" id="PTHR23024:SF339">
    <property type="entry name" value="ALPHA_BETA HYDROLASE FOLD-3 DOMAIN-CONTAINING PROTEIN"/>
    <property type="match status" value="1"/>
</dbReference>
<dbReference type="Gene3D" id="3.40.50.1820">
    <property type="entry name" value="alpha/beta hydrolase"/>
    <property type="match status" value="1"/>
</dbReference>
<organism evidence="2 3">
    <name type="scientific">Penicillium malachiteum</name>
    <dbReference type="NCBI Taxonomy" id="1324776"/>
    <lineage>
        <taxon>Eukaryota</taxon>
        <taxon>Fungi</taxon>
        <taxon>Dikarya</taxon>
        <taxon>Ascomycota</taxon>
        <taxon>Pezizomycotina</taxon>
        <taxon>Eurotiomycetes</taxon>
        <taxon>Eurotiomycetidae</taxon>
        <taxon>Eurotiales</taxon>
        <taxon>Aspergillaceae</taxon>
        <taxon>Penicillium</taxon>
    </lineage>
</organism>
<proteinExistence type="predicted"/>
<accession>A0AAD6N056</accession>
<dbReference type="GO" id="GO:0017000">
    <property type="term" value="P:antibiotic biosynthetic process"/>
    <property type="evidence" value="ECO:0007669"/>
    <property type="project" value="UniProtKB-ARBA"/>
</dbReference>
<sequence length="326" mass="36472">MSIPNDSKLDGFEIVQHNYKHIGGHGIRVDILTPKTNYAAPRPLILRVHGGDLMMGDSFYMDWWPQWLSDLALQKEAIIVSPNYRLLPEGRGVDIYTDIEDFWTWLHSAEFTSLLTSQSKPTPVDMSQILISGESAGGLIGLYLAFAYPTEVRSAAIAYPFINPGSKAFSSPRLDPPFNQRIPESLTQENMKTVALNTTKYSIRAPASLNFMLAAIQHGAITEMYERGSEGVPREVLYPMMRVQRPDFKIPQGGIAIIHVRHDSVVPLGDVKEFVARVKEVTKALPGYEKVTLTVQDGEHGFDSNISYQMPWLAEAIKPVVDAWLE</sequence>
<evidence type="ECO:0000313" key="2">
    <source>
        <dbReference type="EMBL" id="KAJ5738483.1"/>
    </source>
</evidence>
<dbReference type="PANTHER" id="PTHR23024">
    <property type="entry name" value="ARYLACETAMIDE DEACETYLASE"/>
    <property type="match status" value="1"/>
</dbReference>
<reference evidence="2" key="2">
    <citation type="submission" date="2023-01" db="EMBL/GenBank/DDBJ databases">
        <authorList>
            <person name="Petersen C."/>
        </authorList>
    </citation>
    <scope>NUCLEOTIDE SEQUENCE</scope>
    <source>
        <strain evidence="2">IBT 17514</strain>
    </source>
</reference>
<protein>
    <recommendedName>
        <fullName evidence="1">Alpha/beta hydrolase fold-3 domain-containing protein</fullName>
    </recommendedName>
</protein>
<evidence type="ECO:0000313" key="3">
    <source>
        <dbReference type="Proteomes" id="UP001215712"/>
    </source>
</evidence>
<gene>
    <name evidence="2" type="ORF">N7493_001638</name>
</gene>